<evidence type="ECO:0000313" key="7">
    <source>
        <dbReference type="Proteomes" id="UP000306223"/>
    </source>
</evidence>
<dbReference type="OrthoDB" id="9790194at2"/>
<feature type="disulfide bond" description="Redox-active" evidence="4">
    <location>
        <begin position="82"/>
        <end position="86"/>
    </location>
</feature>
<dbReference type="SUPFAM" id="SSF52833">
    <property type="entry name" value="Thioredoxin-like"/>
    <property type="match status" value="1"/>
</dbReference>
<accession>A0A4U0QUG7</accession>
<evidence type="ECO:0000256" key="4">
    <source>
        <dbReference type="PIRSR" id="PIRSR603782-2"/>
    </source>
</evidence>
<sequence>MRPRALILGGGGLILVLGTMLGVGAWRSGDLPWQQEQAAISGIRAADLGAMSWQLTSHEGETVRPQDWIGTPSLVFFGFTWCPDVCPMTLLNISDWLEDLGPDADRLAVHLFSVDPERDSPAVLADYLANFDPRITGLTGTPDEVAHAAQAFDVTYRRVPRDDGDYTVDHTAGVFVFGTDGRLSSIIDLHEDPQFAVPKIRQALNDEG</sequence>
<dbReference type="InterPro" id="IPR003782">
    <property type="entry name" value="SCO1/SenC"/>
</dbReference>
<dbReference type="PROSITE" id="PS51352">
    <property type="entry name" value="THIOREDOXIN_2"/>
    <property type="match status" value="1"/>
</dbReference>
<evidence type="ECO:0000256" key="1">
    <source>
        <dbReference type="ARBA" id="ARBA00010996"/>
    </source>
</evidence>
<name>A0A4U0QUG7_9RHOB</name>
<dbReference type="PANTHER" id="PTHR12151:SF25">
    <property type="entry name" value="LINALOOL DEHYDRATASE_ISOMERASE DOMAIN-CONTAINING PROTEIN"/>
    <property type="match status" value="1"/>
</dbReference>
<dbReference type="Proteomes" id="UP000306223">
    <property type="component" value="Unassembled WGS sequence"/>
</dbReference>
<feature type="binding site" evidence="3">
    <location>
        <position position="170"/>
    </location>
    <ligand>
        <name>Cu cation</name>
        <dbReference type="ChEBI" id="CHEBI:23378"/>
    </ligand>
</feature>
<dbReference type="Pfam" id="PF02630">
    <property type="entry name" value="SCO1-SenC"/>
    <property type="match status" value="1"/>
</dbReference>
<organism evidence="6 7">
    <name type="scientific">Paracoccus hibiscisoli</name>
    <dbReference type="NCBI Taxonomy" id="2023261"/>
    <lineage>
        <taxon>Bacteria</taxon>
        <taxon>Pseudomonadati</taxon>
        <taxon>Pseudomonadota</taxon>
        <taxon>Alphaproteobacteria</taxon>
        <taxon>Rhodobacterales</taxon>
        <taxon>Paracoccaceae</taxon>
        <taxon>Paracoccus</taxon>
    </lineage>
</organism>
<dbReference type="EMBL" id="SUNH01000008">
    <property type="protein sequence ID" value="TJZ85606.1"/>
    <property type="molecule type" value="Genomic_DNA"/>
</dbReference>
<dbReference type="RefSeq" id="WP_136856043.1">
    <property type="nucleotide sequence ID" value="NZ_SUNH01000008.1"/>
</dbReference>
<dbReference type="GO" id="GO:0046872">
    <property type="term" value="F:metal ion binding"/>
    <property type="evidence" value="ECO:0007669"/>
    <property type="project" value="UniProtKB-KW"/>
</dbReference>
<dbReference type="FunFam" id="3.40.30.10:FF:000013">
    <property type="entry name" value="Blast:Protein SCO1 homolog, mitochondrial"/>
    <property type="match status" value="1"/>
</dbReference>
<dbReference type="InterPro" id="IPR013766">
    <property type="entry name" value="Thioredoxin_domain"/>
</dbReference>
<protein>
    <submittedName>
        <fullName evidence="6">SCO family protein</fullName>
    </submittedName>
</protein>
<comment type="similarity">
    <text evidence="1">Belongs to the SCO1/2 family.</text>
</comment>
<keyword evidence="3" id="KW-0479">Metal-binding</keyword>
<reference evidence="6 7" key="1">
    <citation type="submission" date="2019-04" db="EMBL/GenBank/DDBJ databases">
        <authorList>
            <person name="Li J."/>
        </authorList>
    </citation>
    <scope>NUCLEOTIDE SEQUENCE [LARGE SCALE GENOMIC DNA]</scope>
    <source>
        <strain evidence="6 7">CCTCC AB2016182</strain>
    </source>
</reference>
<gene>
    <name evidence="6" type="ORF">FA740_06905</name>
</gene>
<evidence type="ECO:0000256" key="3">
    <source>
        <dbReference type="PIRSR" id="PIRSR603782-1"/>
    </source>
</evidence>
<proteinExistence type="inferred from homology"/>
<feature type="domain" description="Thioredoxin" evidence="5">
    <location>
        <begin position="44"/>
        <end position="208"/>
    </location>
</feature>
<evidence type="ECO:0000256" key="2">
    <source>
        <dbReference type="ARBA" id="ARBA00023008"/>
    </source>
</evidence>
<dbReference type="AlphaFoldDB" id="A0A4U0QUG7"/>
<comment type="caution">
    <text evidence="6">The sequence shown here is derived from an EMBL/GenBank/DDBJ whole genome shotgun (WGS) entry which is preliminary data.</text>
</comment>
<keyword evidence="4" id="KW-1015">Disulfide bond</keyword>
<feature type="binding site" evidence="3">
    <location>
        <position position="86"/>
    </location>
    <ligand>
        <name>Cu cation</name>
        <dbReference type="ChEBI" id="CHEBI:23378"/>
    </ligand>
</feature>
<evidence type="ECO:0000259" key="5">
    <source>
        <dbReference type="PROSITE" id="PS51352"/>
    </source>
</evidence>
<dbReference type="CDD" id="cd02968">
    <property type="entry name" value="SCO"/>
    <property type="match status" value="1"/>
</dbReference>
<feature type="binding site" evidence="3">
    <location>
        <position position="82"/>
    </location>
    <ligand>
        <name>Cu cation</name>
        <dbReference type="ChEBI" id="CHEBI:23378"/>
    </ligand>
</feature>
<dbReference type="PANTHER" id="PTHR12151">
    <property type="entry name" value="ELECTRON TRANSPORT PROTIN SCO1/SENC FAMILY MEMBER"/>
    <property type="match status" value="1"/>
</dbReference>
<dbReference type="InterPro" id="IPR036249">
    <property type="entry name" value="Thioredoxin-like_sf"/>
</dbReference>
<keyword evidence="7" id="KW-1185">Reference proteome</keyword>
<keyword evidence="2 3" id="KW-0186">Copper</keyword>
<dbReference type="Gene3D" id="3.40.30.10">
    <property type="entry name" value="Glutaredoxin"/>
    <property type="match status" value="1"/>
</dbReference>
<evidence type="ECO:0000313" key="6">
    <source>
        <dbReference type="EMBL" id="TJZ85606.1"/>
    </source>
</evidence>